<reference evidence="2" key="1">
    <citation type="submission" date="2020-09" db="EMBL/GenBank/DDBJ databases">
        <authorList>
            <person name="Kim M.K."/>
        </authorList>
    </citation>
    <scope>NUCLEOTIDE SEQUENCE</scope>
    <source>
        <strain evidence="2">BT704</strain>
    </source>
</reference>
<feature type="transmembrane region" description="Helical" evidence="1">
    <location>
        <begin position="122"/>
        <end position="142"/>
    </location>
</feature>
<feature type="transmembrane region" description="Helical" evidence="1">
    <location>
        <begin position="42"/>
        <end position="61"/>
    </location>
</feature>
<feature type="transmembrane region" description="Helical" evidence="1">
    <location>
        <begin position="98"/>
        <end position="116"/>
    </location>
</feature>
<evidence type="ECO:0000313" key="2">
    <source>
        <dbReference type="EMBL" id="MBD2754062.1"/>
    </source>
</evidence>
<keyword evidence="1" id="KW-0812">Transmembrane</keyword>
<protein>
    <recommendedName>
        <fullName evidence="4">DUF2306 domain-containing protein</fullName>
    </recommendedName>
</protein>
<dbReference type="EMBL" id="JACXAA010000004">
    <property type="protein sequence ID" value="MBD2754062.1"/>
    <property type="molecule type" value="Genomic_DNA"/>
</dbReference>
<accession>A0A927B2J2</accession>
<dbReference type="RefSeq" id="WP_191039690.1">
    <property type="nucleotide sequence ID" value="NZ_JACXAA010000004.1"/>
</dbReference>
<feature type="transmembrane region" description="Helical" evidence="1">
    <location>
        <begin position="6"/>
        <end position="30"/>
    </location>
</feature>
<proteinExistence type="predicted"/>
<dbReference type="Proteomes" id="UP000653797">
    <property type="component" value="Unassembled WGS sequence"/>
</dbReference>
<organism evidence="2 3">
    <name type="scientific">Spirosoma validum</name>
    <dbReference type="NCBI Taxonomy" id="2771355"/>
    <lineage>
        <taxon>Bacteria</taxon>
        <taxon>Pseudomonadati</taxon>
        <taxon>Bacteroidota</taxon>
        <taxon>Cytophagia</taxon>
        <taxon>Cytophagales</taxon>
        <taxon>Cytophagaceae</taxon>
        <taxon>Spirosoma</taxon>
    </lineage>
</organism>
<sequence>MNTSLILKALIIIHATGGTLALASGPVAMLTKKGSTPHRRAGRVYVCSMAVVFVTAVVVAYVKSLAFLFMIAFFSFYLVLAGYRALKLKKLHLGQQPTWIDWALQGGAGLFAIALAEWGIYTWLQGDTFGIVAIVFGAVLLWRTSHAALRFVHPPEDPKYWLYTHIAGMCAGYIATLTAFLVVNNHFLPGVVAWLLPTAVGTPLIIRAIRRVRNASAVNRPVVSELTSSPS</sequence>
<gene>
    <name evidence="2" type="ORF">IC230_14230</name>
</gene>
<dbReference type="AlphaFoldDB" id="A0A927B2J2"/>
<comment type="caution">
    <text evidence="2">The sequence shown here is derived from an EMBL/GenBank/DDBJ whole genome shotgun (WGS) entry which is preliminary data.</text>
</comment>
<evidence type="ECO:0000313" key="3">
    <source>
        <dbReference type="Proteomes" id="UP000653797"/>
    </source>
</evidence>
<keyword evidence="1" id="KW-1133">Transmembrane helix</keyword>
<keyword evidence="3" id="KW-1185">Reference proteome</keyword>
<feature type="transmembrane region" description="Helical" evidence="1">
    <location>
        <begin position="162"/>
        <end position="181"/>
    </location>
</feature>
<keyword evidence="1" id="KW-0472">Membrane</keyword>
<feature type="transmembrane region" description="Helical" evidence="1">
    <location>
        <begin position="67"/>
        <end position="86"/>
    </location>
</feature>
<evidence type="ECO:0000256" key="1">
    <source>
        <dbReference type="SAM" id="Phobius"/>
    </source>
</evidence>
<feature type="transmembrane region" description="Helical" evidence="1">
    <location>
        <begin position="187"/>
        <end position="206"/>
    </location>
</feature>
<name>A0A927B2J2_9BACT</name>
<evidence type="ECO:0008006" key="4">
    <source>
        <dbReference type="Google" id="ProtNLM"/>
    </source>
</evidence>